<accession>A0A6M6JSE2</accession>
<evidence type="ECO:0000259" key="9">
    <source>
        <dbReference type="Pfam" id="PF02771"/>
    </source>
</evidence>
<dbReference type="Pfam" id="PF02771">
    <property type="entry name" value="Acyl-CoA_dh_N"/>
    <property type="match status" value="1"/>
</dbReference>
<reference evidence="10 11" key="1">
    <citation type="submission" date="2020-05" db="EMBL/GenBank/DDBJ databases">
        <authorList>
            <person name="Mo P."/>
        </authorList>
    </citation>
    <scope>NUCLEOTIDE SEQUENCE [LARGE SCALE GENOMIC DNA]</scope>
    <source>
        <strain evidence="10 11">Gen01</strain>
    </source>
</reference>
<dbReference type="PANTHER" id="PTHR43292:SF3">
    <property type="entry name" value="ACYL-COA DEHYDROGENASE FADE29"/>
    <property type="match status" value="1"/>
</dbReference>
<dbReference type="InterPro" id="IPR037069">
    <property type="entry name" value="AcylCoA_DH/ox_N_sf"/>
</dbReference>
<dbReference type="SUPFAM" id="SSF47203">
    <property type="entry name" value="Acyl-CoA dehydrogenase C-terminal domain-like"/>
    <property type="match status" value="1"/>
</dbReference>
<gene>
    <name evidence="10" type="ORF">HOP40_33195</name>
</gene>
<dbReference type="PANTHER" id="PTHR43292">
    <property type="entry name" value="ACYL-COA DEHYDROGENASE"/>
    <property type="match status" value="1"/>
</dbReference>
<feature type="domain" description="Acyl-CoA oxidase/dehydrogenase middle" evidence="8">
    <location>
        <begin position="121"/>
        <end position="213"/>
    </location>
</feature>
<dbReference type="KEGG" id="pbro:HOP40_33195"/>
<dbReference type="InterPro" id="IPR036250">
    <property type="entry name" value="AcylCo_DH-like_C"/>
</dbReference>
<sequence>MRVAVEEVAAFRERARAWLAEAEVPGTPLGLDERFAVHRRWQRTLYDAGFMGIAWPRRFGGQGLTAQHQFAFVDELVRAHAPAPIGLIGLDVVGPSIHAFGTDVQRERFLPRLLSGADIWCQGFSEPGAGSDLASLSTRAEPDGDEFVVTGAKVWTSWAHEAAWCALLCRTNPTARKHEGISYLLVDMASPGITVRPITQMTGDAEFNEVFLDHVRVPRANVLGEVDGGWRIALDTLGRERGSYTMRRRVELEAGLADAVAQLRTAPPARRSHPRVLEEIGRAHVALRVLEAQTRRTLTRMLDESGAGPLDSVDKLVLNDAEQVVCRAIAELLGPFRVVPQSRPLGLDAGRWVHDHYYSRAASIYGGTSQIQRNIVAERLLGLPRG</sequence>
<dbReference type="InterPro" id="IPR006091">
    <property type="entry name" value="Acyl-CoA_Oxase/DH_mid-dom"/>
</dbReference>
<dbReference type="Gene3D" id="1.10.540.10">
    <property type="entry name" value="Acyl-CoA dehydrogenase/oxidase, N-terminal domain"/>
    <property type="match status" value="1"/>
</dbReference>
<evidence type="ECO:0000256" key="2">
    <source>
        <dbReference type="ARBA" id="ARBA00009347"/>
    </source>
</evidence>
<organism evidence="10 11">
    <name type="scientific">Pseudonocardia broussonetiae</name>
    <dbReference type="NCBI Taxonomy" id="2736640"/>
    <lineage>
        <taxon>Bacteria</taxon>
        <taxon>Bacillati</taxon>
        <taxon>Actinomycetota</taxon>
        <taxon>Actinomycetes</taxon>
        <taxon>Pseudonocardiales</taxon>
        <taxon>Pseudonocardiaceae</taxon>
        <taxon>Pseudonocardia</taxon>
    </lineage>
</organism>
<keyword evidence="5 6" id="KW-0560">Oxidoreductase</keyword>
<comment type="similarity">
    <text evidence="2 6">Belongs to the acyl-CoA dehydrogenase family.</text>
</comment>
<evidence type="ECO:0000259" key="8">
    <source>
        <dbReference type="Pfam" id="PF02770"/>
    </source>
</evidence>
<dbReference type="AlphaFoldDB" id="A0A6M6JSE2"/>
<evidence type="ECO:0000256" key="6">
    <source>
        <dbReference type="RuleBase" id="RU362125"/>
    </source>
</evidence>
<evidence type="ECO:0000259" key="7">
    <source>
        <dbReference type="Pfam" id="PF00441"/>
    </source>
</evidence>
<dbReference type="Proteomes" id="UP000505377">
    <property type="component" value="Chromosome"/>
</dbReference>
<dbReference type="InterPro" id="IPR013786">
    <property type="entry name" value="AcylCoA_DH/ox_N"/>
</dbReference>
<dbReference type="FunFam" id="2.40.110.10:FF:000011">
    <property type="entry name" value="Acyl-CoA dehydrogenase FadE34"/>
    <property type="match status" value="1"/>
</dbReference>
<keyword evidence="4 6" id="KW-0274">FAD</keyword>
<dbReference type="GO" id="GO:0016627">
    <property type="term" value="F:oxidoreductase activity, acting on the CH-CH group of donors"/>
    <property type="evidence" value="ECO:0007669"/>
    <property type="project" value="InterPro"/>
</dbReference>
<dbReference type="InterPro" id="IPR009100">
    <property type="entry name" value="AcylCoA_DH/oxidase_NM_dom_sf"/>
</dbReference>
<dbReference type="Pfam" id="PF02770">
    <property type="entry name" value="Acyl-CoA_dh_M"/>
    <property type="match status" value="1"/>
</dbReference>
<evidence type="ECO:0000313" key="10">
    <source>
        <dbReference type="EMBL" id="QJY50026.1"/>
    </source>
</evidence>
<evidence type="ECO:0000256" key="5">
    <source>
        <dbReference type="ARBA" id="ARBA00023002"/>
    </source>
</evidence>
<dbReference type="InterPro" id="IPR009075">
    <property type="entry name" value="AcylCo_DH/oxidase_C"/>
</dbReference>
<evidence type="ECO:0000256" key="4">
    <source>
        <dbReference type="ARBA" id="ARBA00022827"/>
    </source>
</evidence>
<dbReference type="Pfam" id="PF00441">
    <property type="entry name" value="Acyl-CoA_dh_1"/>
    <property type="match status" value="1"/>
</dbReference>
<dbReference type="EMBL" id="CP053564">
    <property type="protein sequence ID" value="QJY50026.1"/>
    <property type="molecule type" value="Genomic_DNA"/>
</dbReference>
<dbReference type="Gene3D" id="1.20.140.10">
    <property type="entry name" value="Butyryl-CoA Dehydrogenase, subunit A, domain 3"/>
    <property type="match status" value="1"/>
</dbReference>
<proteinExistence type="inferred from homology"/>
<protein>
    <submittedName>
        <fullName evidence="10">Acyl-CoA dehydrogenase</fullName>
    </submittedName>
</protein>
<dbReference type="SUPFAM" id="SSF56645">
    <property type="entry name" value="Acyl-CoA dehydrogenase NM domain-like"/>
    <property type="match status" value="1"/>
</dbReference>
<dbReference type="InterPro" id="IPR046373">
    <property type="entry name" value="Acyl-CoA_Oxase/DH_mid-dom_sf"/>
</dbReference>
<dbReference type="GO" id="GO:0005886">
    <property type="term" value="C:plasma membrane"/>
    <property type="evidence" value="ECO:0007669"/>
    <property type="project" value="TreeGrafter"/>
</dbReference>
<keyword evidence="3 6" id="KW-0285">Flavoprotein</keyword>
<comment type="cofactor">
    <cofactor evidence="1 6">
        <name>FAD</name>
        <dbReference type="ChEBI" id="CHEBI:57692"/>
    </cofactor>
</comment>
<name>A0A6M6JSE2_9PSEU</name>
<keyword evidence="11" id="KW-1185">Reference proteome</keyword>
<feature type="domain" description="Acyl-CoA dehydrogenase/oxidase C-terminal" evidence="7">
    <location>
        <begin position="228"/>
        <end position="381"/>
    </location>
</feature>
<feature type="domain" description="Acyl-CoA dehydrogenase/oxidase N-terminal" evidence="9">
    <location>
        <begin position="6"/>
        <end position="116"/>
    </location>
</feature>
<evidence type="ECO:0000256" key="1">
    <source>
        <dbReference type="ARBA" id="ARBA00001974"/>
    </source>
</evidence>
<dbReference type="Gene3D" id="2.40.110.10">
    <property type="entry name" value="Butyryl-CoA Dehydrogenase, subunit A, domain 2"/>
    <property type="match status" value="1"/>
</dbReference>
<dbReference type="InterPro" id="IPR052161">
    <property type="entry name" value="Mycobact_Acyl-CoA_DH"/>
</dbReference>
<evidence type="ECO:0000313" key="11">
    <source>
        <dbReference type="Proteomes" id="UP000505377"/>
    </source>
</evidence>
<evidence type="ECO:0000256" key="3">
    <source>
        <dbReference type="ARBA" id="ARBA00022630"/>
    </source>
</evidence>
<dbReference type="GO" id="GO:0050660">
    <property type="term" value="F:flavin adenine dinucleotide binding"/>
    <property type="evidence" value="ECO:0007669"/>
    <property type="project" value="InterPro"/>
</dbReference>